<dbReference type="PANTHER" id="PTHR34595:SF7">
    <property type="entry name" value="SLL1039 PROTEIN"/>
    <property type="match status" value="1"/>
</dbReference>
<accession>A0ABW0GMQ3</accession>
<evidence type="ECO:0000256" key="1">
    <source>
        <dbReference type="SAM" id="MobiDB-lite"/>
    </source>
</evidence>
<dbReference type="Gene3D" id="3.40.50.11290">
    <property type="match status" value="1"/>
</dbReference>
<dbReference type="RefSeq" id="WP_340271368.1">
    <property type="nucleotide sequence ID" value="NZ_JBBEOG010000011.1"/>
</dbReference>
<organism evidence="3 4">
    <name type="scientific">Aquipuribacter nitratireducens</name>
    <dbReference type="NCBI Taxonomy" id="650104"/>
    <lineage>
        <taxon>Bacteria</taxon>
        <taxon>Bacillati</taxon>
        <taxon>Actinomycetota</taxon>
        <taxon>Actinomycetes</taxon>
        <taxon>Micrococcales</taxon>
        <taxon>Intrasporangiaceae</taxon>
        <taxon>Aquipuribacter</taxon>
    </lineage>
</organism>
<dbReference type="EMBL" id="JBHSLD010000004">
    <property type="protein sequence ID" value="MFC5380051.1"/>
    <property type="molecule type" value="Genomic_DNA"/>
</dbReference>
<keyword evidence="4" id="KW-1185">Reference proteome</keyword>
<dbReference type="PANTHER" id="PTHR34595">
    <property type="entry name" value="BLR5612 PROTEIN"/>
    <property type="match status" value="1"/>
</dbReference>
<gene>
    <name evidence="3" type="ORF">ACFPJ6_04545</name>
</gene>
<dbReference type="InterPro" id="IPR016450">
    <property type="entry name" value="UCP005522"/>
</dbReference>
<dbReference type="InterPro" id="IPR051680">
    <property type="entry name" value="ATP-dep_Glu-Cys_Ligase-2"/>
</dbReference>
<name>A0ABW0GMQ3_9MICO</name>
<feature type="region of interest" description="Disordered" evidence="1">
    <location>
        <begin position="498"/>
        <end position="558"/>
    </location>
</feature>
<comment type="caution">
    <text evidence="3">The sequence shown here is derived from an EMBL/GenBank/DDBJ whole genome shotgun (WGS) entry which is preliminary data.</text>
</comment>
<evidence type="ECO:0000259" key="2">
    <source>
        <dbReference type="Pfam" id="PF14403"/>
    </source>
</evidence>
<feature type="domain" description="Circularly permuted ATP-grasp type 2" evidence="2">
    <location>
        <begin position="95"/>
        <end position="471"/>
    </location>
</feature>
<evidence type="ECO:0000313" key="3">
    <source>
        <dbReference type="EMBL" id="MFC5380051.1"/>
    </source>
</evidence>
<dbReference type="SUPFAM" id="SSF56059">
    <property type="entry name" value="Glutathione synthetase ATP-binding domain-like"/>
    <property type="match status" value="1"/>
</dbReference>
<dbReference type="Gene3D" id="3.30.1490.270">
    <property type="match status" value="1"/>
</dbReference>
<dbReference type="Proteomes" id="UP001596122">
    <property type="component" value="Unassembled WGS sequence"/>
</dbReference>
<feature type="compositionally biased region" description="Low complexity" evidence="1">
    <location>
        <begin position="543"/>
        <end position="558"/>
    </location>
</feature>
<proteinExistence type="predicted"/>
<evidence type="ECO:0000313" key="4">
    <source>
        <dbReference type="Proteomes" id="UP001596122"/>
    </source>
</evidence>
<dbReference type="Pfam" id="PF14403">
    <property type="entry name" value="CP_ATPgrasp_2"/>
    <property type="match status" value="1"/>
</dbReference>
<protein>
    <submittedName>
        <fullName evidence="3">Circularly permuted type 2 ATP-grasp protein</fullName>
    </submittedName>
</protein>
<feature type="compositionally biased region" description="Basic and acidic residues" evidence="1">
    <location>
        <begin position="498"/>
        <end position="524"/>
    </location>
</feature>
<dbReference type="InterPro" id="IPR025841">
    <property type="entry name" value="CP_ATPgrasp_2"/>
</dbReference>
<sequence length="558" mass="60391">MHEASPGAVLPGAVPVPPDVFTGYSAKPTAGPAWDEVLGPGGVRPTAAVVHEALRRMSVDDLRARSDALAATFLDRGVTFDYAGEERPFPIDVVPRVLAAHEWAQVERGVRQRVQVLEKFLADVYGPMRALADGVVPRSVVTTSSHFHREAFGIEPANGVRVHVSGIDLVRDEQGRFRVLEDNVRVPSGVSYVLENRRAMTQVLPDLFTSTRVRPVSDYPERLLAALQAAAPSGVDDPTVVVLTPGVYNSAYFEHALLARSMGVELVEGRDLVCSGNRVRMLTTEGERRVDVIYRRVDDEYLDPVQFRSGSMLGCAGLLNAARAGTVTIANAVGNGVADDKLLYTYLPDLTRYYLGEDPVLDNVDTWRCEEPDHLEEVLDRLDELVVKPVDGSGGKGIVIGPQASATQLDALRERLRADPRGWIAQPVVALSTVPTLVGDELAPRHVDLRPFAVNDGDDVWVLPGGLTRVALGEATLVVNSSQGGGSKDTWVVSDRLDRAGDSGRDGSDGPSEVPERGTTELELVRSVPPDAGPGSDDRARQQEQQQQTRQQGRTTTC</sequence>
<reference evidence="4" key="1">
    <citation type="journal article" date="2019" name="Int. J. Syst. Evol. Microbiol.">
        <title>The Global Catalogue of Microorganisms (GCM) 10K type strain sequencing project: providing services to taxonomists for standard genome sequencing and annotation.</title>
        <authorList>
            <consortium name="The Broad Institute Genomics Platform"/>
            <consortium name="The Broad Institute Genome Sequencing Center for Infectious Disease"/>
            <person name="Wu L."/>
            <person name="Ma J."/>
        </authorList>
    </citation>
    <scope>NUCLEOTIDE SEQUENCE [LARGE SCALE GENOMIC DNA]</scope>
    <source>
        <strain evidence="4">CCUG 43114</strain>
    </source>
</reference>
<dbReference type="PIRSF" id="PIRSF005522">
    <property type="entry name" value="UCP005522"/>
    <property type="match status" value="1"/>
</dbReference>